<comment type="caution">
    <text evidence="1">The sequence shown here is derived from an EMBL/GenBank/DDBJ whole genome shotgun (WGS) entry which is preliminary data.</text>
</comment>
<name>A0AC60P7K0_IXOPE</name>
<sequence>MKNSVVLRCDTSERPYRAEDFLRPLQQVGLLSGVAGQGAYQIGHVWLLKMKTREARQAAVFQGKLGCDALSPRGETLTKEEVRQKQPPPAPTAMIAHEKEGLDGVTKRATSKSLEDLKSGDNNMDIDPASTKRRHKGLAGAGTETNYRWATTFEPDGARKAFPCFDEPALKATFNITLVRPRSLSTISNMPLLRTKSGHIQDTKVGVAAHRALNTILCVISEDDLMESQDEEIPEGMRSQGVNAVKRITIHDC</sequence>
<organism evidence="1 2">
    <name type="scientific">Ixodes persulcatus</name>
    <name type="common">Taiga tick</name>
    <dbReference type="NCBI Taxonomy" id="34615"/>
    <lineage>
        <taxon>Eukaryota</taxon>
        <taxon>Metazoa</taxon>
        <taxon>Ecdysozoa</taxon>
        <taxon>Arthropoda</taxon>
        <taxon>Chelicerata</taxon>
        <taxon>Arachnida</taxon>
        <taxon>Acari</taxon>
        <taxon>Parasitiformes</taxon>
        <taxon>Ixodida</taxon>
        <taxon>Ixodoidea</taxon>
        <taxon>Ixodidae</taxon>
        <taxon>Ixodinae</taxon>
        <taxon>Ixodes</taxon>
    </lineage>
</organism>
<accession>A0AC60P7K0</accession>
<dbReference type="EMBL" id="JABSTQ010011090">
    <property type="protein sequence ID" value="KAG0415287.1"/>
    <property type="molecule type" value="Genomic_DNA"/>
</dbReference>
<protein>
    <submittedName>
        <fullName evidence="1">Uncharacterized protein</fullName>
    </submittedName>
</protein>
<reference evidence="1 2" key="1">
    <citation type="journal article" date="2020" name="Cell">
        <title>Large-Scale Comparative Analyses of Tick Genomes Elucidate Their Genetic Diversity and Vector Capacities.</title>
        <authorList>
            <consortium name="Tick Genome and Microbiome Consortium (TIGMIC)"/>
            <person name="Jia N."/>
            <person name="Wang J."/>
            <person name="Shi W."/>
            <person name="Du L."/>
            <person name="Sun Y."/>
            <person name="Zhan W."/>
            <person name="Jiang J.F."/>
            <person name="Wang Q."/>
            <person name="Zhang B."/>
            <person name="Ji P."/>
            <person name="Bell-Sakyi L."/>
            <person name="Cui X.M."/>
            <person name="Yuan T.T."/>
            <person name="Jiang B.G."/>
            <person name="Yang W.F."/>
            <person name="Lam T.T."/>
            <person name="Chang Q.C."/>
            <person name="Ding S.J."/>
            <person name="Wang X.J."/>
            <person name="Zhu J.G."/>
            <person name="Ruan X.D."/>
            <person name="Zhao L."/>
            <person name="Wei J.T."/>
            <person name="Ye R.Z."/>
            <person name="Que T.C."/>
            <person name="Du C.H."/>
            <person name="Zhou Y.H."/>
            <person name="Cheng J.X."/>
            <person name="Dai P.F."/>
            <person name="Guo W.B."/>
            <person name="Han X.H."/>
            <person name="Huang E.J."/>
            <person name="Li L.F."/>
            <person name="Wei W."/>
            <person name="Gao Y.C."/>
            <person name="Liu J.Z."/>
            <person name="Shao H.Z."/>
            <person name="Wang X."/>
            <person name="Wang C.C."/>
            <person name="Yang T.C."/>
            <person name="Huo Q.B."/>
            <person name="Li W."/>
            <person name="Chen H.Y."/>
            <person name="Chen S.E."/>
            <person name="Zhou L.G."/>
            <person name="Ni X.B."/>
            <person name="Tian J.H."/>
            <person name="Sheng Y."/>
            <person name="Liu T."/>
            <person name="Pan Y.S."/>
            <person name="Xia L.Y."/>
            <person name="Li J."/>
            <person name="Zhao F."/>
            <person name="Cao W.C."/>
        </authorList>
    </citation>
    <scope>NUCLEOTIDE SEQUENCE [LARGE SCALE GENOMIC DNA]</scope>
    <source>
        <strain evidence="1">Iper-2018</strain>
    </source>
</reference>
<proteinExistence type="predicted"/>
<evidence type="ECO:0000313" key="1">
    <source>
        <dbReference type="EMBL" id="KAG0415287.1"/>
    </source>
</evidence>
<evidence type="ECO:0000313" key="2">
    <source>
        <dbReference type="Proteomes" id="UP000805193"/>
    </source>
</evidence>
<dbReference type="Proteomes" id="UP000805193">
    <property type="component" value="Unassembled WGS sequence"/>
</dbReference>
<gene>
    <name evidence="1" type="ORF">HPB47_007563</name>
</gene>
<keyword evidence="2" id="KW-1185">Reference proteome</keyword>